<dbReference type="PANTHER" id="PTHR21508:SF5">
    <property type="entry name" value="MITOGUARDIN"/>
    <property type="match status" value="1"/>
</dbReference>
<keyword evidence="6" id="KW-0496">Mitochondrion</keyword>
<dbReference type="Proteomes" id="UP000230750">
    <property type="component" value="Unassembled WGS sequence"/>
</dbReference>
<keyword evidence="7" id="KW-0472">Membrane</keyword>
<evidence type="ECO:0000256" key="2">
    <source>
        <dbReference type="ARBA" id="ARBA00008969"/>
    </source>
</evidence>
<evidence type="ECO:0000256" key="4">
    <source>
        <dbReference type="ARBA" id="ARBA00022787"/>
    </source>
</evidence>
<evidence type="ECO:0000313" key="8">
    <source>
        <dbReference type="EMBL" id="PIK62054.1"/>
    </source>
</evidence>
<comment type="similarity">
    <text evidence="2">Belongs to the mitoguardin family.</text>
</comment>
<protein>
    <submittedName>
        <fullName evidence="8">Uncharacterized protein</fullName>
    </submittedName>
</protein>
<evidence type="ECO:0000256" key="6">
    <source>
        <dbReference type="ARBA" id="ARBA00023128"/>
    </source>
</evidence>
<gene>
    <name evidence="8" type="ORF">BSL78_01065</name>
</gene>
<evidence type="ECO:0000256" key="5">
    <source>
        <dbReference type="ARBA" id="ARBA00022989"/>
    </source>
</evidence>
<comment type="caution">
    <text evidence="8">The sequence shown here is derived from an EMBL/GenBank/DDBJ whole genome shotgun (WGS) entry which is preliminary data.</text>
</comment>
<dbReference type="EMBL" id="MRZV01000020">
    <property type="protein sequence ID" value="PIK62054.1"/>
    <property type="molecule type" value="Genomic_DNA"/>
</dbReference>
<dbReference type="AlphaFoldDB" id="A0A2G8LP94"/>
<name>A0A2G8LP94_STIJA</name>
<evidence type="ECO:0000256" key="1">
    <source>
        <dbReference type="ARBA" id="ARBA00004294"/>
    </source>
</evidence>
<dbReference type="STRING" id="307972.A0A2G8LP94"/>
<evidence type="ECO:0000256" key="3">
    <source>
        <dbReference type="ARBA" id="ARBA00022692"/>
    </source>
</evidence>
<dbReference type="Pfam" id="PF10265">
    <property type="entry name" value="Miga"/>
    <property type="match status" value="2"/>
</dbReference>
<dbReference type="InterPro" id="IPR019392">
    <property type="entry name" value="Miga"/>
</dbReference>
<evidence type="ECO:0000256" key="7">
    <source>
        <dbReference type="ARBA" id="ARBA00023136"/>
    </source>
</evidence>
<dbReference type="GO" id="GO:0008053">
    <property type="term" value="P:mitochondrial fusion"/>
    <property type="evidence" value="ECO:0007669"/>
    <property type="project" value="InterPro"/>
</dbReference>
<keyword evidence="3" id="KW-0812">Transmembrane</keyword>
<organism evidence="8 9">
    <name type="scientific">Stichopus japonicus</name>
    <name type="common">Sea cucumber</name>
    <dbReference type="NCBI Taxonomy" id="307972"/>
    <lineage>
        <taxon>Eukaryota</taxon>
        <taxon>Metazoa</taxon>
        <taxon>Echinodermata</taxon>
        <taxon>Eleutherozoa</taxon>
        <taxon>Echinozoa</taxon>
        <taxon>Holothuroidea</taxon>
        <taxon>Aspidochirotacea</taxon>
        <taxon>Aspidochirotida</taxon>
        <taxon>Stichopodidae</taxon>
        <taxon>Apostichopus</taxon>
    </lineage>
</organism>
<evidence type="ECO:0000313" key="9">
    <source>
        <dbReference type="Proteomes" id="UP000230750"/>
    </source>
</evidence>
<proteinExistence type="inferred from homology"/>
<comment type="subcellular location">
    <subcellularLocation>
        <location evidence="1">Mitochondrion outer membrane</location>
    </subcellularLocation>
</comment>
<dbReference type="PANTHER" id="PTHR21508">
    <property type="entry name" value="MITOGUARDIN"/>
    <property type="match status" value="1"/>
</dbReference>
<dbReference type="OrthoDB" id="8880065at2759"/>
<keyword evidence="4" id="KW-1000">Mitochondrion outer membrane</keyword>
<keyword evidence="9" id="KW-1185">Reference proteome</keyword>
<keyword evidence="5" id="KW-1133">Transmembrane helix</keyword>
<dbReference type="GO" id="GO:0005741">
    <property type="term" value="C:mitochondrial outer membrane"/>
    <property type="evidence" value="ECO:0007669"/>
    <property type="project" value="UniProtKB-SubCell"/>
</dbReference>
<accession>A0A2G8LP94</accession>
<reference evidence="8 9" key="1">
    <citation type="journal article" date="2017" name="PLoS Biol.">
        <title>The sea cucumber genome provides insights into morphological evolution and visceral regeneration.</title>
        <authorList>
            <person name="Zhang X."/>
            <person name="Sun L."/>
            <person name="Yuan J."/>
            <person name="Sun Y."/>
            <person name="Gao Y."/>
            <person name="Zhang L."/>
            <person name="Li S."/>
            <person name="Dai H."/>
            <person name="Hamel J.F."/>
            <person name="Liu C."/>
            <person name="Yu Y."/>
            <person name="Liu S."/>
            <person name="Lin W."/>
            <person name="Guo K."/>
            <person name="Jin S."/>
            <person name="Xu P."/>
            <person name="Storey K.B."/>
            <person name="Huan P."/>
            <person name="Zhang T."/>
            <person name="Zhou Y."/>
            <person name="Zhang J."/>
            <person name="Lin C."/>
            <person name="Li X."/>
            <person name="Xing L."/>
            <person name="Huo D."/>
            <person name="Sun M."/>
            <person name="Wang L."/>
            <person name="Mercier A."/>
            <person name="Li F."/>
            <person name="Yang H."/>
            <person name="Xiang J."/>
        </authorList>
    </citation>
    <scope>NUCLEOTIDE SEQUENCE [LARGE SCALE GENOMIC DNA]</scope>
    <source>
        <strain evidence="8">Shaxun</strain>
        <tissue evidence="8">Muscle</tissue>
    </source>
</reference>
<sequence>MLPLLENGIPAKGDELYQAAMIAVRRNQVQCRTNRAHMLNCESKEDYLAKVHCIRQALRLLMSDTTMRDWFASMGMQLIADILSTAGYATEDFYVTFEKMMEYVKKPENLTSMNKNSGIERGSPASVISIVQNRWLSQSVKETGLGAAIWSVLAAKKQMLKNPRGFMGHCYDISKHVTPALAWGFMGTDEELKGLMNEFKDQVLLFTRSMFSREKCRYSTVAELADDIFALAREIFTTLNQRLSDCPR</sequence>